<keyword evidence="1" id="KW-1133">Transmembrane helix</keyword>
<gene>
    <name evidence="2" type="ORF">GCM10009539_61710</name>
</gene>
<comment type="caution">
    <text evidence="2">The sequence shown here is derived from an EMBL/GenBank/DDBJ whole genome shotgun (WGS) entry which is preliminary data.</text>
</comment>
<evidence type="ECO:0000256" key="1">
    <source>
        <dbReference type="SAM" id="Phobius"/>
    </source>
</evidence>
<accession>A0ABP3EN76</accession>
<keyword evidence="3" id="KW-1185">Reference proteome</keyword>
<keyword evidence="1" id="KW-0812">Transmembrane</keyword>
<feature type="transmembrane region" description="Helical" evidence="1">
    <location>
        <begin position="275"/>
        <end position="292"/>
    </location>
</feature>
<dbReference type="Proteomes" id="UP001500967">
    <property type="component" value="Unassembled WGS sequence"/>
</dbReference>
<keyword evidence="1" id="KW-0472">Membrane</keyword>
<reference evidence="3" key="1">
    <citation type="journal article" date="2019" name="Int. J. Syst. Evol. Microbiol.">
        <title>The Global Catalogue of Microorganisms (GCM) 10K type strain sequencing project: providing services to taxonomists for standard genome sequencing and annotation.</title>
        <authorList>
            <consortium name="The Broad Institute Genomics Platform"/>
            <consortium name="The Broad Institute Genome Sequencing Center for Infectious Disease"/>
            <person name="Wu L."/>
            <person name="Ma J."/>
        </authorList>
    </citation>
    <scope>NUCLEOTIDE SEQUENCE [LARGE SCALE GENOMIC DNA]</scope>
    <source>
        <strain evidence="3">JCM 10425</strain>
    </source>
</reference>
<protein>
    <recommendedName>
        <fullName evidence="4">Integral membrane protein</fullName>
    </recommendedName>
</protein>
<feature type="transmembrane region" description="Helical" evidence="1">
    <location>
        <begin position="71"/>
        <end position="96"/>
    </location>
</feature>
<feature type="transmembrane region" description="Helical" evidence="1">
    <location>
        <begin position="327"/>
        <end position="348"/>
    </location>
</feature>
<feature type="transmembrane region" description="Helical" evidence="1">
    <location>
        <begin position="103"/>
        <end position="122"/>
    </location>
</feature>
<evidence type="ECO:0000313" key="2">
    <source>
        <dbReference type="EMBL" id="GAA0266559.1"/>
    </source>
</evidence>
<evidence type="ECO:0000313" key="3">
    <source>
        <dbReference type="Proteomes" id="UP001500967"/>
    </source>
</evidence>
<dbReference type="EMBL" id="BAAAGX010000025">
    <property type="protein sequence ID" value="GAA0266559.1"/>
    <property type="molecule type" value="Genomic_DNA"/>
</dbReference>
<feature type="transmembrane region" description="Helical" evidence="1">
    <location>
        <begin position="203"/>
        <end position="227"/>
    </location>
</feature>
<organism evidence="2 3">
    <name type="scientific">Cryptosporangium japonicum</name>
    <dbReference type="NCBI Taxonomy" id="80872"/>
    <lineage>
        <taxon>Bacteria</taxon>
        <taxon>Bacillati</taxon>
        <taxon>Actinomycetota</taxon>
        <taxon>Actinomycetes</taxon>
        <taxon>Cryptosporangiales</taxon>
        <taxon>Cryptosporangiaceae</taxon>
        <taxon>Cryptosporangium</taxon>
    </lineage>
</organism>
<proteinExistence type="predicted"/>
<evidence type="ECO:0008006" key="4">
    <source>
        <dbReference type="Google" id="ProtNLM"/>
    </source>
</evidence>
<sequence>MRPLAVGIGLFALVGAVRSGWFAEGDTFWQIQTGTEIRHRHTVFLTDTFSWSVAGRAWHPNSWLFDVLLSLAWTGAGPVGLALFTLGCITLVGASVAVTARSLGARVHVTTALLVVPLLLWLSARPQTLTYALLPLVTLLAGRLLNRTGRRRLAGLAGLYLLVTLWVNLHLAALAAVPAVAAGLVLALFTHHRRSGAAAATAAATMAVIVAGCLSSPFGLDVLGSALATRDASTELIPEWAPLWRTAWMAVFTWAGAAVAVGLAIAAWRRRPHEPLLAVVAGASALLLVAGVEAARFSPMALVVAMPAAAVWATDVDWSAGPGRRRVAFLARGTSIGLVVALLALTAVRLPQYGRPAPDSYPADTTVDAVPAGCRLLNEYDDGGYVILRRTADGVRVAMDGRNDVYGAARIADLLELVQGRPGALAELGRDDVRCLLLDPRRPLVEEARRAGWREAAADRNRVLLLSPTSQSD</sequence>
<feature type="transmembrane region" description="Helical" evidence="1">
    <location>
        <begin position="175"/>
        <end position="191"/>
    </location>
</feature>
<dbReference type="RefSeq" id="WP_344652425.1">
    <property type="nucleotide sequence ID" value="NZ_BAAAGX010000025.1"/>
</dbReference>
<feature type="transmembrane region" description="Helical" evidence="1">
    <location>
        <begin position="247"/>
        <end position="268"/>
    </location>
</feature>
<name>A0ABP3EN76_9ACTN</name>